<evidence type="ECO:0000256" key="13">
    <source>
        <dbReference type="SAM" id="MobiDB-lite"/>
    </source>
</evidence>
<evidence type="ECO:0000256" key="7">
    <source>
        <dbReference type="ARBA" id="ARBA00022989"/>
    </source>
</evidence>
<evidence type="ECO:0000256" key="8">
    <source>
        <dbReference type="ARBA" id="ARBA00023136"/>
    </source>
</evidence>
<keyword evidence="3" id="KW-0597">Phosphoprotein</keyword>
<feature type="region of interest" description="Disordered" evidence="13">
    <location>
        <begin position="1"/>
        <end position="32"/>
    </location>
</feature>
<dbReference type="SUPFAM" id="SSF53300">
    <property type="entry name" value="vWA-like"/>
    <property type="match status" value="1"/>
</dbReference>
<evidence type="ECO:0000256" key="1">
    <source>
        <dbReference type="ARBA" id="ARBA00004479"/>
    </source>
</evidence>
<keyword evidence="11" id="KW-0325">Glycoprotein</keyword>
<feature type="domain" description="VWFA" evidence="15">
    <location>
        <begin position="69"/>
        <end position="238"/>
    </location>
</feature>
<dbReference type="Pfam" id="PF00092">
    <property type="entry name" value="VWA"/>
    <property type="match status" value="1"/>
</dbReference>
<dbReference type="Pfam" id="PF05586">
    <property type="entry name" value="Ant_C"/>
    <property type="match status" value="1"/>
</dbReference>
<organism evidence="16 17">
    <name type="scientific">Pogona vitticeps</name>
    <name type="common">central bearded dragon</name>
    <dbReference type="NCBI Taxonomy" id="103695"/>
    <lineage>
        <taxon>Eukaryota</taxon>
        <taxon>Metazoa</taxon>
        <taxon>Chordata</taxon>
        <taxon>Craniata</taxon>
        <taxon>Vertebrata</taxon>
        <taxon>Euteleostomi</taxon>
        <taxon>Lepidosauria</taxon>
        <taxon>Squamata</taxon>
        <taxon>Bifurcata</taxon>
        <taxon>Unidentata</taxon>
        <taxon>Episquamata</taxon>
        <taxon>Toxicofera</taxon>
        <taxon>Iguania</taxon>
        <taxon>Acrodonta</taxon>
        <taxon>Agamidae</taxon>
        <taxon>Amphibolurinae</taxon>
        <taxon>Pogona</taxon>
    </lineage>
</organism>
<keyword evidence="4 14" id="KW-0812">Transmembrane</keyword>
<feature type="compositionally biased region" description="Pro residues" evidence="13">
    <location>
        <begin position="452"/>
        <end position="466"/>
    </location>
</feature>
<evidence type="ECO:0000313" key="17">
    <source>
        <dbReference type="RefSeq" id="XP_072858140.1"/>
    </source>
</evidence>
<keyword evidence="8 12" id="KW-0472">Membrane</keyword>
<dbReference type="Gene3D" id="3.40.50.410">
    <property type="entry name" value="von Willebrand factor, type A domain"/>
    <property type="match status" value="1"/>
</dbReference>
<accession>A0ABM5GKF4</accession>
<keyword evidence="5 12" id="KW-0479">Metal-binding</keyword>
<dbReference type="Proteomes" id="UP001652642">
    <property type="component" value="Chromosome 5"/>
</dbReference>
<evidence type="ECO:0000256" key="11">
    <source>
        <dbReference type="ARBA" id="ARBA00023180"/>
    </source>
</evidence>
<keyword evidence="10 12" id="KW-0675">Receptor</keyword>
<evidence type="ECO:0000256" key="3">
    <source>
        <dbReference type="ARBA" id="ARBA00022553"/>
    </source>
</evidence>
<dbReference type="InterPro" id="IPR008400">
    <property type="entry name" value="Anthrax_toxin_rcpt_extracel"/>
</dbReference>
<dbReference type="InterPro" id="IPR017360">
    <property type="entry name" value="Anthrax_toxin_rcpt"/>
</dbReference>
<dbReference type="PIRSF" id="PIRSF038023">
    <property type="entry name" value="Anthrax_toxin_receptor_2"/>
    <property type="match status" value="1"/>
</dbReference>
<evidence type="ECO:0000256" key="6">
    <source>
        <dbReference type="ARBA" id="ARBA00022729"/>
    </source>
</evidence>
<evidence type="ECO:0000256" key="10">
    <source>
        <dbReference type="ARBA" id="ARBA00023170"/>
    </source>
</evidence>
<evidence type="ECO:0000256" key="14">
    <source>
        <dbReference type="SAM" id="Phobius"/>
    </source>
</evidence>
<reference evidence="17" key="1">
    <citation type="submission" date="2025-08" db="UniProtKB">
        <authorList>
            <consortium name="RefSeq"/>
        </authorList>
    </citation>
    <scope>IDENTIFICATION</scope>
</reference>
<keyword evidence="16" id="KW-1185">Reference proteome</keyword>
<keyword evidence="6" id="KW-0732">Signal</keyword>
<evidence type="ECO:0000256" key="2">
    <source>
        <dbReference type="ARBA" id="ARBA00008095"/>
    </source>
</evidence>
<sequence>MGRRRAGAVHSSRCEEEPGREGGMSRGRPRRPRLGLAGLSPPLLLVLVLLLLLAPRAAPEEPSCRGAFDLYFVLDKSGSVTDHWFEIVDFVKQLTDRFVSPRMRVSFIVFSMKPKIVLPLTQDRQQIERGIEELRMEKPGGETYMHLGLQEANNQIEAAGGSKSNSIIIALTDGKLEGLIPRYAEKEANHARELGARVYCVGVLNFNQEQLESIADSSEQVFPVREGFKALRGIINSILKQSCTEILNLEPSSVCVGEEFQVVLRGSGFNLGRTKESVVCSYVVNGTTINEKPRRVEADFMLCPAPILHEVGQTLDVFVSLNQGQSLISSSLTITATTCANGIVALIVILVLLLLVALGLMWWFWPLCCKVVIKDPPPPLKPAPPVEEEEDPLPSKKWPTVDASYYGGRGVGGIKRMEVRWGDKGSTEEGARLEKAKNAVVTIPEETEEPFQPRPPKPKPTLPPPQEKWYTPIKGRLDALWALLRRQYDRVSLMRPQQGDEGRCMNFTRVQSQ</sequence>
<dbReference type="InterPro" id="IPR002035">
    <property type="entry name" value="VWF_A"/>
</dbReference>
<evidence type="ECO:0000313" key="16">
    <source>
        <dbReference type="Proteomes" id="UP001652642"/>
    </source>
</evidence>
<feature type="transmembrane region" description="Helical" evidence="14">
    <location>
        <begin position="34"/>
        <end position="54"/>
    </location>
</feature>
<comment type="similarity">
    <text evidence="2 12">Belongs to the ATR family.</text>
</comment>
<evidence type="ECO:0000256" key="12">
    <source>
        <dbReference type="PIRNR" id="PIRNR038023"/>
    </source>
</evidence>
<dbReference type="PANTHER" id="PTHR16059:SF13">
    <property type="entry name" value="ANTHRAX TOXIN RECEPTOR 2"/>
    <property type="match status" value="1"/>
</dbReference>
<keyword evidence="7 14" id="KW-1133">Transmembrane helix</keyword>
<dbReference type="GeneID" id="110084101"/>
<dbReference type="SMART" id="SM00327">
    <property type="entry name" value="VWA"/>
    <property type="match status" value="1"/>
</dbReference>
<evidence type="ECO:0000256" key="5">
    <source>
        <dbReference type="ARBA" id="ARBA00022723"/>
    </source>
</evidence>
<comment type="subcellular location">
    <subcellularLocation>
        <location evidence="1">Membrane</location>
        <topology evidence="1">Single-pass type I membrane protein</topology>
    </subcellularLocation>
</comment>
<dbReference type="RefSeq" id="XP_072858140.1">
    <property type="nucleotide sequence ID" value="XM_073002039.1"/>
</dbReference>
<dbReference type="CDD" id="cd01474">
    <property type="entry name" value="vWA_ATR"/>
    <property type="match status" value="1"/>
</dbReference>
<feature type="region of interest" description="Disordered" evidence="13">
    <location>
        <begin position="444"/>
        <end position="470"/>
    </location>
</feature>
<dbReference type="PANTHER" id="PTHR16059">
    <property type="entry name" value="ANTHRAX TOXIN RECEPTOR"/>
    <property type="match status" value="1"/>
</dbReference>
<evidence type="ECO:0000259" key="15">
    <source>
        <dbReference type="PROSITE" id="PS50234"/>
    </source>
</evidence>
<evidence type="ECO:0000256" key="9">
    <source>
        <dbReference type="ARBA" id="ARBA00023157"/>
    </source>
</evidence>
<proteinExistence type="inferred from homology"/>
<name>A0ABM5GKF4_9SAUR</name>
<dbReference type="PROSITE" id="PS50234">
    <property type="entry name" value="VWFA"/>
    <property type="match status" value="1"/>
</dbReference>
<dbReference type="Pfam" id="PF05587">
    <property type="entry name" value="Anth_Ig"/>
    <property type="match status" value="1"/>
</dbReference>
<dbReference type="InterPro" id="IPR036465">
    <property type="entry name" value="vWFA_dom_sf"/>
</dbReference>
<protein>
    <recommendedName>
        <fullName evidence="12">Anthrax toxin receptor</fullName>
    </recommendedName>
</protein>
<gene>
    <name evidence="17" type="primary">ANTXR2</name>
</gene>
<evidence type="ECO:0000256" key="4">
    <source>
        <dbReference type="ARBA" id="ARBA00022692"/>
    </source>
</evidence>
<feature type="transmembrane region" description="Helical" evidence="14">
    <location>
        <begin position="343"/>
        <end position="365"/>
    </location>
</feature>
<keyword evidence="9" id="KW-1015">Disulfide bond</keyword>
<dbReference type="InterPro" id="IPR008399">
    <property type="entry name" value="Anthrax_toxin_rcpt_C"/>
</dbReference>